<name>A0ABP7H1W2_9FLAO</name>
<accession>A0ABP7H1W2</accession>
<dbReference type="SUPFAM" id="SSF51161">
    <property type="entry name" value="Trimeric LpxA-like enzymes"/>
    <property type="match status" value="1"/>
</dbReference>
<evidence type="ECO:0000313" key="4">
    <source>
        <dbReference type="EMBL" id="GAA3779525.1"/>
    </source>
</evidence>
<keyword evidence="2" id="KW-0677">Repeat</keyword>
<dbReference type="PANTHER" id="PTHR23416:SF78">
    <property type="entry name" value="LIPOPOLYSACCHARIDE BIOSYNTHESIS O-ACETYL TRANSFERASE WBBJ-RELATED"/>
    <property type="match status" value="1"/>
</dbReference>
<dbReference type="PROSITE" id="PS00101">
    <property type="entry name" value="HEXAPEP_TRANSFERASES"/>
    <property type="match status" value="1"/>
</dbReference>
<gene>
    <name evidence="4" type="ORF">GCM10022423_39430</name>
</gene>
<dbReference type="InterPro" id="IPR051159">
    <property type="entry name" value="Hexapeptide_acetyltransf"/>
</dbReference>
<dbReference type="Proteomes" id="UP001500748">
    <property type="component" value="Unassembled WGS sequence"/>
</dbReference>
<dbReference type="EMBL" id="BAABDU010000007">
    <property type="protein sequence ID" value="GAA3779525.1"/>
    <property type="molecule type" value="Genomic_DNA"/>
</dbReference>
<sequence length="195" mass="21902">MRKRYTFLSLIKLIIWAIRTKFVWRKARIIRFPFDVRGKKYMDVSEGFTTGIGCRLEAYPVDESKVLRIGKNVQINDYVHISALENVTIGDNVLIASKVFISDLNHGSYGADDIHDSPDTPPNDRKLYAKPVTIEDNVWLGEFVSVLSGVTIGKGTIVGANSVVSRSLPPYVIAVGTPAKPVKKYNFQSKKWEKV</sequence>
<protein>
    <submittedName>
        <fullName evidence="4">DapH/DapD/GlmU-related protein</fullName>
    </submittedName>
</protein>
<dbReference type="InterPro" id="IPR018357">
    <property type="entry name" value="Hexapep_transf_CS"/>
</dbReference>
<dbReference type="Pfam" id="PF00132">
    <property type="entry name" value="Hexapep"/>
    <property type="match status" value="1"/>
</dbReference>
<organism evidence="4 5">
    <name type="scientific">Flavobacterium ginsengiterrae</name>
    <dbReference type="NCBI Taxonomy" id="871695"/>
    <lineage>
        <taxon>Bacteria</taxon>
        <taxon>Pseudomonadati</taxon>
        <taxon>Bacteroidota</taxon>
        <taxon>Flavobacteriia</taxon>
        <taxon>Flavobacteriales</taxon>
        <taxon>Flavobacteriaceae</taxon>
        <taxon>Flavobacterium</taxon>
    </lineage>
</organism>
<keyword evidence="3" id="KW-0012">Acyltransferase</keyword>
<keyword evidence="1" id="KW-0808">Transferase</keyword>
<dbReference type="InterPro" id="IPR001451">
    <property type="entry name" value="Hexapep"/>
</dbReference>
<dbReference type="Gene3D" id="2.160.10.10">
    <property type="entry name" value="Hexapeptide repeat proteins"/>
    <property type="match status" value="1"/>
</dbReference>
<dbReference type="CDD" id="cd04647">
    <property type="entry name" value="LbH_MAT_like"/>
    <property type="match status" value="1"/>
</dbReference>
<dbReference type="InterPro" id="IPR011004">
    <property type="entry name" value="Trimer_LpxA-like_sf"/>
</dbReference>
<comment type="caution">
    <text evidence="4">The sequence shown here is derived from an EMBL/GenBank/DDBJ whole genome shotgun (WGS) entry which is preliminary data.</text>
</comment>
<evidence type="ECO:0000256" key="2">
    <source>
        <dbReference type="ARBA" id="ARBA00022737"/>
    </source>
</evidence>
<keyword evidence="5" id="KW-1185">Reference proteome</keyword>
<evidence type="ECO:0000313" key="5">
    <source>
        <dbReference type="Proteomes" id="UP001500748"/>
    </source>
</evidence>
<dbReference type="PANTHER" id="PTHR23416">
    <property type="entry name" value="SIALIC ACID SYNTHASE-RELATED"/>
    <property type="match status" value="1"/>
</dbReference>
<evidence type="ECO:0000256" key="3">
    <source>
        <dbReference type="ARBA" id="ARBA00023315"/>
    </source>
</evidence>
<proteinExistence type="predicted"/>
<reference evidence="5" key="1">
    <citation type="journal article" date="2019" name="Int. J. Syst. Evol. Microbiol.">
        <title>The Global Catalogue of Microorganisms (GCM) 10K type strain sequencing project: providing services to taxonomists for standard genome sequencing and annotation.</title>
        <authorList>
            <consortium name="The Broad Institute Genomics Platform"/>
            <consortium name="The Broad Institute Genome Sequencing Center for Infectious Disease"/>
            <person name="Wu L."/>
            <person name="Ma J."/>
        </authorList>
    </citation>
    <scope>NUCLEOTIDE SEQUENCE [LARGE SCALE GENOMIC DNA]</scope>
    <source>
        <strain evidence="5">JCM 17337</strain>
    </source>
</reference>
<evidence type="ECO:0000256" key="1">
    <source>
        <dbReference type="ARBA" id="ARBA00022679"/>
    </source>
</evidence>